<dbReference type="OrthoDB" id="3432781at2759"/>
<dbReference type="InterPro" id="IPR011009">
    <property type="entry name" value="Kinase-like_dom_sf"/>
</dbReference>
<reference evidence="2 3" key="1">
    <citation type="submission" date="2014-04" db="EMBL/GenBank/DDBJ databases">
        <authorList>
            <consortium name="DOE Joint Genome Institute"/>
            <person name="Kuo A."/>
            <person name="Martino E."/>
            <person name="Perotto S."/>
            <person name="Kohler A."/>
            <person name="Nagy L.G."/>
            <person name="Floudas D."/>
            <person name="Copeland A."/>
            <person name="Barry K.W."/>
            <person name="Cichocki N."/>
            <person name="Veneault-Fourrey C."/>
            <person name="LaButti K."/>
            <person name="Lindquist E.A."/>
            <person name="Lipzen A."/>
            <person name="Lundell T."/>
            <person name="Morin E."/>
            <person name="Murat C."/>
            <person name="Sun H."/>
            <person name="Tunlid A."/>
            <person name="Henrissat B."/>
            <person name="Grigoriev I.V."/>
            <person name="Hibbett D.S."/>
            <person name="Martin F."/>
            <person name="Nordberg H.P."/>
            <person name="Cantor M.N."/>
            <person name="Hua S.X."/>
        </authorList>
    </citation>
    <scope>NUCLEOTIDE SEQUENCE [LARGE SCALE GENOMIC DNA]</scope>
    <source>
        <strain evidence="2 3">Zn</strain>
    </source>
</reference>
<evidence type="ECO:0000256" key="1">
    <source>
        <dbReference type="SAM" id="MobiDB-lite"/>
    </source>
</evidence>
<dbReference type="Pfam" id="PF13095">
    <property type="entry name" value="FTA2"/>
    <property type="match status" value="1"/>
</dbReference>
<dbReference type="STRING" id="913774.A0A0C3CVC2"/>
<gene>
    <name evidence="2" type="ORF">OIDMADRAFT_144093</name>
</gene>
<reference evidence="3" key="2">
    <citation type="submission" date="2015-01" db="EMBL/GenBank/DDBJ databases">
        <title>Evolutionary Origins and Diversification of the Mycorrhizal Mutualists.</title>
        <authorList>
            <consortium name="DOE Joint Genome Institute"/>
            <consortium name="Mycorrhizal Genomics Consortium"/>
            <person name="Kohler A."/>
            <person name="Kuo A."/>
            <person name="Nagy L.G."/>
            <person name="Floudas D."/>
            <person name="Copeland A."/>
            <person name="Barry K.W."/>
            <person name="Cichocki N."/>
            <person name="Veneault-Fourrey C."/>
            <person name="LaButti K."/>
            <person name="Lindquist E.A."/>
            <person name="Lipzen A."/>
            <person name="Lundell T."/>
            <person name="Morin E."/>
            <person name="Murat C."/>
            <person name="Riley R."/>
            <person name="Ohm R."/>
            <person name="Sun H."/>
            <person name="Tunlid A."/>
            <person name="Henrissat B."/>
            <person name="Grigoriev I.V."/>
            <person name="Hibbett D.S."/>
            <person name="Martin F."/>
        </authorList>
    </citation>
    <scope>NUCLEOTIDE SEQUENCE [LARGE SCALE GENOMIC DNA]</scope>
    <source>
        <strain evidence="3">Zn</strain>
    </source>
</reference>
<dbReference type="InterPro" id="IPR025213">
    <property type="entry name" value="Sim4_Fta2"/>
</dbReference>
<evidence type="ECO:0000313" key="3">
    <source>
        <dbReference type="Proteomes" id="UP000054321"/>
    </source>
</evidence>
<name>A0A0C3CVC2_OIDMZ</name>
<evidence type="ECO:0000313" key="2">
    <source>
        <dbReference type="EMBL" id="KIN02954.1"/>
    </source>
</evidence>
<evidence type="ECO:0008006" key="4">
    <source>
        <dbReference type="Google" id="ProtNLM"/>
    </source>
</evidence>
<protein>
    <recommendedName>
        <fullName evidence="4">Protein kinase domain-containing protein</fullName>
    </recommendedName>
</protein>
<dbReference type="Proteomes" id="UP000054321">
    <property type="component" value="Unassembled WGS sequence"/>
</dbReference>
<proteinExistence type="predicted"/>
<dbReference type="InParanoid" id="A0A0C3CVC2"/>
<dbReference type="SUPFAM" id="SSF56112">
    <property type="entry name" value="Protein kinase-like (PK-like)"/>
    <property type="match status" value="1"/>
</dbReference>
<organism evidence="2 3">
    <name type="scientific">Oidiodendron maius (strain Zn)</name>
    <dbReference type="NCBI Taxonomy" id="913774"/>
    <lineage>
        <taxon>Eukaryota</taxon>
        <taxon>Fungi</taxon>
        <taxon>Dikarya</taxon>
        <taxon>Ascomycota</taxon>
        <taxon>Pezizomycotina</taxon>
        <taxon>Leotiomycetes</taxon>
        <taxon>Leotiomycetes incertae sedis</taxon>
        <taxon>Myxotrichaceae</taxon>
        <taxon>Oidiodendron</taxon>
    </lineage>
</organism>
<accession>A0A0C3CVC2</accession>
<dbReference type="AlphaFoldDB" id="A0A0C3CVC2"/>
<feature type="region of interest" description="Disordered" evidence="1">
    <location>
        <begin position="1"/>
        <end position="26"/>
    </location>
</feature>
<sequence>MARKKRINQQATTTSDPEELPPCPGPKLHAFPYQNSPIEWLERLDEELEGLPGGGTDGYVFKVKIESQLYALKVFKFFNPEDTRFYWGPILKGSFPSQTVAFHTDPFYAECRAYGRIKEAQDKGLLKRQIVIPCLGYIFLQDKYRAILEKSGIDLEEECLDDDVEPLSPEPSSRLRRPIRAIVKELASQDSGVHPKSLNKILRDIKKLNKLEIYNRDIRIDNFKDGKLVDFGSSWTEPHCFMHSADKEQPKETRLGDLVMFDDMIELEGFKTDVRATPSWSHCKKLRSQAKKAGYEYFSL</sequence>
<keyword evidence="3" id="KW-1185">Reference proteome</keyword>
<dbReference type="EMBL" id="KN832874">
    <property type="protein sequence ID" value="KIN02954.1"/>
    <property type="molecule type" value="Genomic_DNA"/>
</dbReference>
<dbReference type="HOGENOM" id="CLU_042091_1_0_1"/>